<dbReference type="AlphaFoldDB" id="A0A1F4TK81"/>
<feature type="transmembrane region" description="Helical" evidence="7">
    <location>
        <begin position="42"/>
        <end position="62"/>
    </location>
</feature>
<reference evidence="9 10" key="1">
    <citation type="journal article" date="2016" name="Nat. Commun.">
        <title>Thousands of microbial genomes shed light on interconnected biogeochemical processes in an aquifer system.</title>
        <authorList>
            <person name="Anantharaman K."/>
            <person name="Brown C.T."/>
            <person name="Hug L.A."/>
            <person name="Sharon I."/>
            <person name="Castelle C.J."/>
            <person name="Probst A.J."/>
            <person name="Thomas B.C."/>
            <person name="Singh A."/>
            <person name="Wilkins M.J."/>
            <person name="Karaoz U."/>
            <person name="Brodie E.L."/>
            <person name="Williams K.H."/>
            <person name="Hubbard S.S."/>
            <person name="Banfield J.F."/>
        </authorList>
    </citation>
    <scope>NUCLEOTIDE SEQUENCE [LARGE SCALE GENOMIC DNA]</scope>
</reference>
<evidence type="ECO:0000313" key="9">
    <source>
        <dbReference type="EMBL" id="OGC32453.1"/>
    </source>
</evidence>
<evidence type="ECO:0000256" key="4">
    <source>
        <dbReference type="ARBA" id="ARBA00022692"/>
    </source>
</evidence>
<dbReference type="InterPro" id="IPR003362">
    <property type="entry name" value="Bact_transf"/>
</dbReference>
<accession>A0A1F4TK81</accession>
<evidence type="ECO:0000256" key="2">
    <source>
        <dbReference type="ARBA" id="ARBA00006464"/>
    </source>
</evidence>
<dbReference type="InterPro" id="IPR017475">
    <property type="entry name" value="EPS_sugar_tfrase"/>
</dbReference>
<evidence type="ECO:0000256" key="1">
    <source>
        <dbReference type="ARBA" id="ARBA00004141"/>
    </source>
</evidence>
<gene>
    <name evidence="9" type="ORF">A2462_00105</name>
</gene>
<evidence type="ECO:0000259" key="8">
    <source>
        <dbReference type="Pfam" id="PF02397"/>
    </source>
</evidence>
<keyword evidence="6 7" id="KW-0472">Membrane</keyword>
<dbReference type="Pfam" id="PF13727">
    <property type="entry name" value="CoA_binding_3"/>
    <property type="match status" value="1"/>
</dbReference>
<dbReference type="Pfam" id="PF02397">
    <property type="entry name" value="Bac_transf"/>
    <property type="match status" value="1"/>
</dbReference>
<dbReference type="GO" id="GO:0016020">
    <property type="term" value="C:membrane"/>
    <property type="evidence" value="ECO:0007669"/>
    <property type="project" value="UniProtKB-SubCell"/>
</dbReference>
<keyword evidence="3" id="KW-0808">Transferase</keyword>
<comment type="similarity">
    <text evidence="2">Belongs to the bacterial sugar transferase family.</text>
</comment>
<feature type="domain" description="Bacterial sugar transferase" evidence="8">
    <location>
        <begin position="271"/>
        <end position="458"/>
    </location>
</feature>
<evidence type="ECO:0000256" key="3">
    <source>
        <dbReference type="ARBA" id="ARBA00022679"/>
    </source>
</evidence>
<protein>
    <recommendedName>
        <fullName evidence="8">Bacterial sugar transferase domain-containing protein</fullName>
    </recommendedName>
</protein>
<evidence type="ECO:0000256" key="6">
    <source>
        <dbReference type="ARBA" id="ARBA00023136"/>
    </source>
</evidence>
<evidence type="ECO:0000313" key="10">
    <source>
        <dbReference type="Proteomes" id="UP000177309"/>
    </source>
</evidence>
<dbReference type="NCBIfam" id="TIGR03025">
    <property type="entry name" value="EPS_sugtrans"/>
    <property type="match status" value="1"/>
</dbReference>
<proteinExistence type="inferred from homology"/>
<comment type="subcellular location">
    <subcellularLocation>
        <location evidence="1">Membrane</location>
        <topology evidence="1">Multi-pass membrane protein</topology>
    </subcellularLocation>
</comment>
<organism evidence="9 10">
    <name type="scientific">candidate division WOR-1 bacterium RIFOXYC2_FULL_41_25</name>
    <dbReference type="NCBI Taxonomy" id="1802586"/>
    <lineage>
        <taxon>Bacteria</taxon>
        <taxon>Bacillati</taxon>
        <taxon>Saganbacteria</taxon>
    </lineage>
</organism>
<dbReference type="EMBL" id="MEUI01000050">
    <property type="protein sequence ID" value="OGC32453.1"/>
    <property type="molecule type" value="Genomic_DNA"/>
</dbReference>
<feature type="transmembrane region" description="Helical" evidence="7">
    <location>
        <begin position="74"/>
        <end position="95"/>
    </location>
</feature>
<dbReference type="SUPFAM" id="SSF51735">
    <property type="entry name" value="NAD(P)-binding Rossmann-fold domains"/>
    <property type="match status" value="1"/>
</dbReference>
<dbReference type="InterPro" id="IPR036291">
    <property type="entry name" value="NAD(P)-bd_dom_sf"/>
</dbReference>
<feature type="transmembrane region" description="Helical" evidence="7">
    <location>
        <begin position="273"/>
        <end position="297"/>
    </location>
</feature>
<sequence>MLLKIIFDAVLINVSFILAYFVRFKILFFITPDSIPIFEQYLSVLVFVTLIWLAIFKLIGLYDERKCTSLIDELASLFVGVAFGTLVLVGLLFLYREFWVSRLVIVNAWWIAFLLLTLMRIFLFTLKRGLQARGWGVKNTIIIGCGEIAQALALKISKNKSLGYRLNAFFTDSEGKQGQSFHGISVLGKIDQVKQFVRTRGVKEIIIADVELSVETVLDIITECERFGLEFKIVPGILELIATRIDVDELAGIPLITVTEIQLKGFNAAIKRLADISLSLVCIVIFLPVWLIFPILIKLTSKGPILFNQKRVGKDQQPFAMFKFRSMVKGADELVDQLQELSEAEGHLFKIKDDPRITPLGKFMRHWSVDELPQLFNVLLGTMSMVGPRPPLPREVANYNSWHKKRLRIRPGITGPWQVSGRSLLPFDDMVRLDIYYIENWSLWLDFKIMVRTIPVVLFGTGAY</sequence>
<dbReference type="PANTHER" id="PTHR30576:SF10">
    <property type="entry name" value="SLL5057 PROTEIN"/>
    <property type="match status" value="1"/>
</dbReference>
<dbReference type="Gene3D" id="3.40.50.720">
    <property type="entry name" value="NAD(P)-binding Rossmann-like Domain"/>
    <property type="match status" value="1"/>
</dbReference>
<feature type="transmembrane region" description="Helical" evidence="7">
    <location>
        <begin position="107"/>
        <end position="126"/>
    </location>
</feature>
<dbReference type="PANTHER" id="PTHR30576">
    <property type="entry name" value="COLANIC BIOSYNTHESIS UDP-GLUCOSE LIPID CARRIER TRANSFERASE"/>
    <property type="match status" value="1"/>
</dbReference>
<evidence type="ECO:0000256" key="7">
    <source>
        <dbReference type="SAM" id="Phobius"/>
    </source>
</evidence>
<comment type="caution">
    <text evidence="9">The sequence shown here is derived from an EMBL/GenBank/DDBJ whole genome shotgun (WGS) entry which is preliminary data.</text>
</comment>
<dbReference type="GO" id="GO:0016780">
    <property type="term" value="F:phosphotransferase activity, for other substituted phosphate groups"/>
    <property type="evidence" value="ECO:0007669"/>
    <property type="project" value="TreeGrafter"/>
</dbReference>
<dbReference type="Proteomes" id="UP000177309">
    <property type="component" value="Unassembled WGS sequence"/>
</dbReference>
<keyword evidence="4 7" id="KW-0812">Transmembrane</keyword>
<evidence type="ECO:0000256" key="5">
    <source>
        <dbReference type="ARBA" id="ARBA00022989"/>
    </source>
</evidence>
<feature type="transmembrane region" description="Helical" evidence="7">
    <location>
        <begin position="7"/>
        <end position="30"/>
    </location>
</feature>
<keyword evidence="5 7" id="KW-1133">Transmembrane helix</keyword>
<name>A0A1F4TK81_UNCSA</name>